<protein>
    <recommendedName>
        <fullName evidence="1">RSE1/DDB1/CPSF1 first beta-propeller domain-containing protein</fullName>
    </recommendedName>
</protein>
<organism evidence="2 3">
    <name type="scientific">Friedmanniomyces simplex</name>
    <dbReference type="NCBI Taxonomy" id="329884"/>
    <lineage>
        <taxon>Eukaryota</taxon>
        <taxon>Fungi</taxon>
        <taxon>Dikarya</taxon>
        <taxon>Ascomycota</taxon>
        <taxon>Pezizomycotina</taxon>
        <taxon>Dothideomycetes</taxon>
        <taxon>Dothideomycetidae</taxon>
        <taxon>Mycosphaerellales</taxon>
        <taxon>Teratosphaeriaceae</taxon>
        <taxon>Friedmanniomyces</taxon>
    </lineage>
</organism>
<feature type="domain" description="RSE1/DDB1/CPSF1 first beta-propeller" evidence="1">
    <location>
        <begin position="31"/>
        <end position="440"/>
    </location>
</feature>
<keyword evidence="3" id="KW-1185">Reference proteome</keyword>
<reference evidence="2 3" key="1">
    <citation type="submission" date="2017-03" db="EMBL/GenBank/DDBJ databases">
        <title>Genomes of endolithic fungi from Antarctica.</title>
        <authorList>
            <person name="Coleine C."/>
            <person name="Masonjones S."/>
            <person name="Stajich J.E."/>
        </authorList>
    </citation>
    <scope>NUCLEOTIDE SEQUENCE [LARGE SCALE GENOMIC DNA]</scope>
    <source>
        <strain evidence="2 3">CCFEE 5184</strain>
    </source>
</reference>
<gene>
    <name evidence="2" type="ORF">B0A55_01481</name>
</gene>
<dbReference type="OrthoDB" id="20774at2759"/>
<accession>A0A4U0Y056</accession>
<dbReference type="Gene3D" id="2.130.10.10">
    <property type="entry name" value="YVTN repeat-like/Quinoprotein amine dehydrogenase"/>
    <property type="match status" value="2"/>
</dbReference>
<comment type="caution">
    <text evidence="2">The sequence shown here is derived from an EMBL/GenBank/DDBJ whole genome shotgun (WGS) entry which is preliminary data.</text>
</comment>
<dbReference type="Proteomes" id="UP000309340">
    <property type="component" value="Unassembled WGS sequence"/>
</dbReference>
<evidence type="ECO:0000259" key="1">
    <source>
        <dbReference type="Pfam" id="PF10433"/>
    </source>
</evidence>
<sequence>MAPSQSSHTNGDLASPKAVGILTRTVVRSPVIHWILHARLRHKSLNDAVFVGSDFVHVRQVGHQGHLEHVATKDDFDAQIRAAAVFRIDPDPLDEDFIVKLEDGSASQPDSPVPPDLLVLTLSTHDLVFIYLEVRADGTLHFVQQTLPLPTFDRILFQPGEHLAVDPHSRALAVAANEQEVIIYSAKSRERISQDIRNGNQNWCPVAAQRPLQVNGVIQHIDFLIPPDEDEDHIILLLVVVDRCKTKAIWIDWYTATDLHQAHIHPGEPLSSARTVSSLLVPLRNAAFLIITGSEVQVYRNILTGSISGVALDRLVDDTKNNGNSPLQPLWASWCRPHRHRASSRENDHIYLVREDGLVLYTYVMVEGNISNISAGHFPCHVGKAFASLGQTTGPDILVVAGEMSTGRVVSIGHWPSANGARIDSLSWQETMEMELIQNIPNWASSTDMLPSSLPQSHAKSTPSRDGVYVTSGRHPYGSITELRHGLEARSWLREELNDLHVITAMWTVPMSSNGSLLIVMATPSSTRAFELRPTDRHLELIEHDETQALDLSHRTLVAEITTDGSIVQVTEQNVYETPSLVANFEDTIVRRCAPGDSITAAALDVSHGWLVTAEHRDGTHVLCGAQLPMSGANHPTQGAGWMMSLTSAPLAVAVTPFGERSLAAVTTAENGVLFVAIGGGGMLEVCRTLPPSIQDTPSLCDHLVLLQRQGTSDILAVCGLRDGRLFTVVLSVDMEGKLHCADSHTITFGQSTVRVVGLADEPSHACVMVGSDTCLLAWSGPTASSLTIESLWYSDKDHPDLAQGAVVACARVPASDYLAVPAQKFVGSLAMVSSGQLFLAVVDSARAAVPRQLPVNGTPNRLLYAEQQRCLVVASLQTGLRAFPTPSARAEERRQIWPTIDFIPSRGRASSHSHDLQPGERVYALLEWSYKEDDKTYAYILVGGSYKRRNGAQGGRVTFLQPSHTGWEVTSVRPGYVTRFETPVYALAVYDELTYVVCYGRHVCLYRFSPKERKWEELCRPLALANPGVYVTVAAPLVYVSTSEDSLVALQLCPSDEDEDDGAPKLTLVGSSPQADRALCHVVVRTPERRHEPEDQVVLVSTRDSTIVGLSSRPTTTTPTRHRPLADTLLFKAYLPRSLTRIHQSSIQPPWKPAPPRGVVVDNLIGTASDGTLVGIALLDEHLWQRLFWLQRLCEWSELLSPHSWLTPPYSADETSYTGKERAVPIGISGSGSGAGNRDEVILRTSVYAEEDRHINGDVLVRLLQRGGAETLREAVRGMAERETQAGTWTRENLDEELGAVDEVIEMLRVLLDRWM</sequence>
<proteinExistence type="predicted"/>
<name>A0A4U0Y056_9PEZI</name>
<dbReference type="InterPro" id="IPR015943">
    <property type="entry name" value="WD40/YVTN_repeat-like_dom_sf"/>
</dbReference>
<dbReference type="InterPro" id="IPR018846">
    <property type="entry name" value="Beta-prop_RSE1/DDB1/CPSF1_1st"/>
</dbReference>
<dbReference type="Pfam" id="PF10433">
    <property type="entry name" value="Beta-prop_RSE1_1st"/>
    <property type="match status" value="1"/>
</dbReference>
<dbReference type="STRING" id="329884.A0A4U0Y056"/>
<dbReference type="EMBL" id="NAJQ01000028">
    <property type="protein sequence ID" value="TKA82677.1"/>
    <property type="molecule type" value="Genomic_DNA"/>
</dbReference>
<dbReference type="PANTHER" id="PTHR10644">
    <property type="entry name" value="DNA REPAIR/RNA PROCESSING CPSF FAMILY"/>
    <property type="match status" value="1"/>
</dbReference>
<evidence type="ECO:0000313" key="3">
    <source>
        <dbReference type="Proteomes" id="UP000309340"/>
    </source>
</evidence>
<dbReference type="InterPro" id="IPR050358">
    <property type="entry name" value="RSE1/DDB1/CFT1"/>
</dbReference>
<evidence type="ECO:0000313" key="2">
    <source>
        <dbReference type="EMBL" id="TKA82677.1"/>
    </source>
</evidence>